<sequence length="47" mass="5456">MTNQIAIGLGLFIVSALIFDLMLVGDEHVLFLGKKLFEFLQWLAFWR</sequence>
<accession>A0ABS5WNI3</accession>
<gene>
    <name evidence="2" type="ORF">KL867_06475</name>
</gene>
<proteinExistence type="predicted"/>
<dbReference type="Proteomes" id="UP000763802">
    <property type="component" value="Unassembled WGS sequence"/>
</dbReference>
<dbReference type="EMBL" id="JAHHDY010000009">
    <property type="protein sequence ID" value="MBT3140688.1"/>
    <property type="molecule type" value="Genomic_DNA"/>
</dbReference>
<feature type="transmembrane region" description="Helical" evidence="1">
    <location>
        <begin position="6"/>
        <end position="25"/>
    </location>
</feature>
<comment type="caution">
    <text evidence="2">The sequence shown here is derived from an EMBL/GenBank/DDBJ whole genome shotgun (WGS) entry which is preliminary data.</text>
</comment>
<keyword evidence="3" id="KW-1185">Reference proteome</keyword>
<evidence type="ECO:0008006" key="4">
    <source>
        <dbReference type="Google" id="ProtNLM"/>
    </source>
</evidence>
<dbReference type="RefSeq" id="WP_162930599.1">
    <property type="nucleotide sequence ID" value="NZ_JAHHDY010000009.1"/>
</dbReference>
<organism evidence="2 3">
    <name type="scientific">Falsiruegeria litorea</name>
    <dbReference type="NCBI Taxonomy" id="1280831"/>
    <lineage>
        <taxon>Bacteria</taxon>
        <taxon>Pseudomonadati</taxon>
        <taxon>Pseudomonadota</taxon>
        <taxon>Alphaproteobacteria</taxon>
        <taxon>Rhodobacterales</taxon>
        <taxon>Roseobacteraceae</taxon>
        <taxon>Falsiruegeria</taxon>
    </lineage>
</organism>
<protein>
    <recommendedName>
        <fullName evidence="4">Glyceraldehyde-3-phosphate dehydrogenase</fullName>
    </recommendedName>
</protein>
<reference evidence="2 3" key="1">
    <citation type="submission" date="2021-05" db="EMBL/GenBank/DDBJ databases">
        <title>Draft genomes of marine bacteria isolated from model chitin particles.</title>
        <authorList>
            <person name="Datta M.S."/>
            <person name="Schwartzman J.A."/>
            <person name="Cordero O."/>
        </authorList>
    </citation>
    <scope>NUCLEOTIDE SEQUENCE [LARGE SCALE GENOMIC DNA]</scope>
    <source>
        <strain evidence="2 3">4E07</strain>
    </source>
</reference>
<keyword evidence="1" id="KW-0472">Membrane</keyword>
<keyword evidence="1" id="KW-1133">Transmembrane helix</keyword>
<keyword evidence="1" id="KW-0812">Transmembrane</keyword>
<evidence type="ECO:0000313" key="3">
    <source>
        <dbReference type="Proteomes" id="UP000763802"/>
    </source>
</evidence>
<name>A0ABS5WNI3_9RHOB</name>
<evidence type="ECO:0000313" key="2">
    <source>
        <dbReference type="EMBL" id="MBT3140688.1"/>
    </source>
</evidence>
<evidence type="ECO:0000256" key="1">
    <source>
        <dbReference type="SAM" id="Phobius"/>
    </source>
</evidence>